<evidence type="ECO:0000313" key="6">
    <source>
        <dbReference type="EMBL" id="NCU17941.1"/>
    </source>
</evidence>
<name>A0ABX0A3C5_9BACI</name>
<dbReference type="Proteomes" id="UP000743899">
    <property type="component" value="Unassembled WGS sequence"/>
</dbReference>
<keyword evidence="4 6" id="KW-0067">ATP-binding</keyword>
<dbReference type="PANTHER" id="PTHR43067">
    <property type="entry name" value="OLIGOPEPTIDE/DIPEPTIDE ABC TRANSPORTER, ATPASE SUBUNIT"/>
    <property type="match status" value="1"/>
</dbReference>
<dbReference type="PANTHER" id="PTHR43067:SF3">
    <property type="entry name" value="MALTOSE ABC TRANSPORTER, ATP-BINDING PROTEIN"/>
    <property type="match status" value="1"/>
</dbReference>
<organism evidence="6 7">
    <name type="scientific">Pallidibacillus pasinlerensis</name>
    <dbReference type="NCBI Taxonomy" id="2703818"/>
    <lineage>
        <taxon>Bacteria</taxon>
        <taxon>Bacillati</taxon>
        <taxon>Bacillota</taxon>
        <taxon>Bacilli</taxon>
        <taxon>Bacillales</taxon>
        <taxon>Bacillaceae</taxon>
        <taxon>Pallidibacillus</taxon>
    </lineage>
</organism>
<evidence type="ECO:0000313" key="7">
    <source>
        <dbReference type="Proteomes" id="UP000743899"/>
    </source>
</evidence>
<evidence type="ECO:0000256" key="4">
    <source>
        <dbReference type="ARBA" id="ARBA00022840"/>
    </source>
</evidence>
<dbReference type="InterPro" id="IPR027417">
    <property type="entry name" value="P-loop_NTPase"/>
</dbReference>
<dbReference type="Gene3D" id="3.40.50.300">
    <property type="entry name" value="P-loop containing nucleotide triphosphate hydrolases"/>
    <property type="match status" value="1"/>
</dbReference>
<dbReference type="NCBIfam" id="TIGR01727">
    <property type="entry name" value="oligo_HPY"/>
    <property type="match status" value="1"/>
</dbReference>
<evidence type="ECO:0000259" key="5">
    <source>
        <dbReference type="Pfam" id="PF08352"/>
    </source>
</evidence>
<proteinExistence type="inferred from homology"/>
<evidence type="ECO:0000256" key="2">
    <source>
        <dbReference type="ARBA" id="ARBA00022448"/>
    </source>
</evidence>
<feature type="domain" description="Oligopeptide/dipeptide ABC transporter C-terminal" evidence="5">
    <location>
        <begin position="7"/>
        <end position="72"/>
    </location>
</feature>
<keyword evidence="3" id="KW-0547">Nucleotide-binding</keyword>
<dbReference type="SUPFAM" id="SSF52540">
    <property type="entry name" value="P-loop containing nucleoside triphosphate hydrolases"/>
    <property type="match status" value="1"/>
</dbReference>
<evidence type="ECO:0000256" key="3">
    <source>
        <dbReference type="ARBA" id="ARBA00022741"/>
    </source>
</evidence>
<dbReference type="InterPro" id="IPR013563">
    <property type="entry name" value="Oligopep_ABC_C"/>
</dbReference>
<protein>
    <submittedName>
        <fullName evidence="6">ABC transporter ATP-binding protein</fullName>
    </submittedName>
</protein>
<dbReference type="Pfam" id="PF08352">
    <property type="entry name" value="oligo_HPY"/>
    <property type="match status" value="1"/>
</dbReference>
<dbReference type="EMBL" id="JAACYS010000039">
    <property type="protein sequence ID" value="NCU17941.1"/>
    <property type="molecule type" value="Genomic_DNA"/>
</dbReference>
<comment type="similarity">
    <text evidence="1">Belongs to the ABC transporter superfamily.</text>
</comment>
<keyword evidence="2" id="KW-0813">Transport</keyword>
<gene>
    <name evidence="6" type="ORF">GW534_09385</name>
</gene>
<dbReference type="GO" id="GO:0005524">
    <property type="term" value="F:ATP binding"/>
    <property type="evidence" value="ECO:0007669"/>
    <property type="project" value="UniProtKB-KW"/>
</dbReference>
<accession>A0ABX0A3C5</accession>
<keyword evidence="7" id="KW-1185">Reference proteome</keyword>
<evidence type="ECO:0000256" key="1">
    <source>
        <dbReference type="ARBA" id="ARBA00005417"/>
    </source>
</evidence>
<sequence>MYLGHLVEMALTDDLFENPLHSYTKALLSSIPIPDTRVKRERIILKGDVPSPINPPSGCVFHRRCPFAMEKCKKVKQELKDSSNGHMVACHLY</sequence>
<reference evidence="6 7" key="1">
    <citation type="submission" date="2020-01" db="EMBL/GenBank/DDBJ databases">
        <title>A novel Bacillus sp. from Pasinler.</title>
        <authorList>
            <person name="Adiguzel A."/>
            <person name="Ay H."/>
            <person name="Baltaci M.O."/>
        </authorList>
    </citation>
    <scope>NUCLEOTIDE SEQUENCE [LARGE SCALE GENOMIC DNA]</scope>
    <source>
        <strain evidence="6 7">P1</strain>
    </source>
</reference>
<comment type="caution">
    <text evidence="6">The sequence shown here is derived from an EMBL/GenBank/DDBJ whole genome shotgun (WGS) entry which is preliminary data.</text>
</comment>